<gene>
    <name evidence="2" type="ORF">ACN38_g6290</name>
</gene>
<protein>
    <submittedName>
        <fullName evidence="2">Uncharacterized protein</fullName>
    </submittedName>
</protein>
<reference evidence="2 3" key="1">
    <citation type="submission" date="2015-08" db="EMBL/GenBank/DDBJ databases">
        <title>Genome sequencing of Penicillium nordicum.</title>
        <authorList>
            <person name="Nguyen H.D."/>
            <person name="Seifert K.A."/>
        </authorList>
    </citation>
    <scope>NUCLEOTIDE SEQUENCE [LARGE SCALE GENOMIC DNA]</scope>
    <source>
        <strain evidence="2 3">DAOMC 185683</strain>
    </source>
</reference>
<dbReference type="AlphaFoldDB" id="A0A0M9WFL5"/>
<keyword evidence="3" id="KW-1185">Reference proteome</keyword>
<dbReference type="Proteomes" id="UP000037696">
    <property type="component" value="Unassembled WGS sequence"/>
</dbReference>
<proteinExistence type="predicted"/>
<name>A0A0M9WFL5_9EURO</name>
<organism evidence="2 3">
    <name type="scientific">Penicillium nordicum</name>
    <dbReference type="NCBI Taxonomy" id="229535"/>
    <lineage>
        <taxon>Eukaryota</taxon>
        <taxon>Fungi</taxon>
        <taxon>Dikarya</taxon>
        <taxon>Ascomycota</taxon>
        <taxon>Pezizomycotina</taxon>
        <taxon>Eurotiomycetes</taxon>
        <taxon>Eurotiomycetidae</taxon>
        <taxon>Eurotiales</taxon>
        <taxon>Aspergillaceae</taxon>
        <taxon>Penicillium</taxon>
    </lineage>
</organism>
<evidence type="ECO:0000256" key="1">
    <source>
        <dbReference type="SAM" id="MobiDB-lite"/>
    </source>
</evidence>
<feature type="region of interest" description="Disordered" evidence="1">
    <location>
        <begin position="1"/>
        <end position="32"/>
    </location>
</feature>
<feature type="compositionally biased region" description="Basic residues" evidence="1">
    <location>
        <begin position="1"/>
        <end position="11"/>
    </location>
</feature>
<accession>A0A0M9WFL5</accession>
<evidence type="ECO:0000313" key="2">
    <source>
        <dbReference type="EMBL" id="KOS42819.1"/>
    </source>
</evidence>
<dbReference type="EMBL" id="LHQQ01000096">
    <property type="protein sequence ID" value="KOS42819.1"/>
    <property type="molecule type" value="Genomic_DNA"/>
</dbReference>
<feature type="compositionally biased region" description="Low complexity" evidence="1">
    <location>
        <begin position="15"/>
        <end position="30"/>
    </location>
</feature>
<sequence length="128" mass="14199">MKARKAQKRKSAMAQTNQTTNSSTNNSTDDSPIDCKWGTGSSLPIDKLTFNSDRFLCHLFPRANEENGCNKCLPCDFASELQEFGNVVSCAPSLYQTLKPNYCFDSRNQDQNIGLTRDSICSQCPLSS</sequence>
<evidence type="ECO:0000313" key="3">
    <source>
        <dbReference type="Proteomes" id="UP000037696"/>
    </source>
</evidence>
<comment type="caution">
    <text evidence="2">The sequence shown here is derived from an EMBL/GenBank/DDBJ whole genome shotgun (WGS) entry which is preliminary data.</text>
</comment>